<dbReference type="AlphaFoldDB" id="A0AA91TQK0"/>
<dbReference type="Gene3D" id="3.40.50.12570">
    <property type="match status" value="1"/>
</dbReference>
<dbReference type="InterPro" id="IPR035488">
    <property type="entry name" value="FrlB_SIS"/>
</dbReference>
<reference evidence="2 3" key="1">
    <citation type="submission" date="2017-07" db="EMBL/GenBank/DDBJ databases">
        <title>Isolation and whole genome analysis of endospore-forming bacteria from heroin.</title>
        <authorList>
            <person name="Kalinowski J."/>
            <person name="Ahrens B."/>
            <person name="Al-Dilaimi A."/>
            <person name="Winkler A."/>
            <person name="Wibberg D."/>
            <person name="Schleenbecker U."/>
            <person name="Ruckert C."/>
            <person name="Wolfel R."/>
            <person name="Grass G."/>
        </authorList>
    </citation>
    <scope>NUCLEOTIDE SEQUENCE [LARGE SCALE GENOMIC DNA]</scope>
    <source>
        <strain evidence="2 3">7521-2</strain>
    </source>
</reference>
<dbReference type="SUPFAM" id="SSF53697">
    <property type="entry name" value="SIS domain"/>
    <property type="match status" value="1"/>
</dbReference>
<feature type="domain" description="SIS" evidence="1">
    <location>
        <begin position="11"/>
        <end position="158"/>
    </location>
</feature>
<dbReference type="InterPro" id="IPR046348">
    <property type="entry name" value="SIS_dom_sf"/>
</dbReference>
<proteinExistence type="predicted"/>
<gene>
    <name evidence="2" type="ORF">CHH57_16920</name>
</gene>
<keyword evidence="2" id="KW-0413">Isomerase</keyword>
<protein>
    <submittedName>
        <fullName evidence="2">Sugar isomerase</fullName>
    </submittedName>
</protein>
<dbReference type="GO" id="GO:0006002">
    <property type="term" value="P:fructose 6-phosphate metabolic process"/>
    <property type="evidence" value="ECO:0007669"/>
    <property type="project" value="TreeGrafter"/>
</dbReference>
<dbReference type="PROSITE" id="PS51464">
    <property type="entry name" value="SIS"/>
    <property type="match status" value="1"/>
</dbReference>
<dbReference type="GO" id="GO:0097367">
    <property type="term" value="F:carbohydrate derivative binding"/>
    <property type="evidence" value="ECO:0007669"/>
    <property type="project" value="InterPro"/>
</dbReference>
<dbReference type="Gene3D" id="3.40.50.10490">
    <property type="entry name" value="Glucose-6-phosphate isomerase like protein, domain 1"/>
    <property type="match status" value="1"/>
</dbReference>
<organism evidence="2 3">
    <name type="scientific">Niallia circulans</name>
    <name type="common">Bacillus circulans</name>
    <dbReference type="NCBI Taxonomy" id="1397"/>
    <lineage>
        <taxon>Bacteria</taxon>
        <taxon>Bacillati</taxon>
        <taxon>Bacillota</taxon>
        <taxon>Bacilli</taxon>
        <taxon>Bacillales</taxon>
        <taxon>Bacillaceae</taxon>
        <taxon>Niallia</taxon>
    </lineage>
</organism>
<evidence type="ECO:0000313" key="3">
    <source>
        <dbReference type="Proteomes" id="UP000216961"/>
    </source>
</evidence>
<dbReference type="EMBL" id="NPBQ01000100">
    <property type="protein sequence ID" value="PAD82034.1"/>
    <property type="molecule type" value="Genomic_DNA"/>
</dbReference>
<dbReference type="RefSeq" id="WP_095332025.1">
    <property type="nucleotide sequence ID" value="NZ_NPBQ01000100.1"/>
</dbReference>
<dbReference type="PANTHER" id="PTHR10937">
    <property type="entry name" value="GLUCOSAMINE--FRUCTOSE-6-PHOSPHATE AMINOTRANSFERASE, ISOMERIZING"/>
    <property type="match status" value="1"/>
</dbReference>
<evidence type="ECO:0000259" key="1">
    <source>
        <dbReference type="PROSITE" id="PS51464"/>
    </source>
</evidence>
<dbReference type="Gene3D" id="1.10.10.2240">
    <property type="match status" value="1"/>
</dbReference>
<dbReference type="PANTHER" id="PTHR10937:SF14">
    <property type="entry name" value="FRUCTOSELYSINE 6-PHOSPHATE DEGLYCASE"/>
    <property type="match status" value="1"/>
</dbReference>
<comment type="caution">
    <text evidence="2">The sequence shown here is derived from an EMBL/GenBank/DDBJ whole genome shotgun (WGS) entry which is preliminary data.</text>
</comment>
<sequence>MNVNEILVEILEKKKENGGIKNVVWIAAGGSNGGFYPAQYFMDRESTTIRSQMFSSNEFVYAPPKFCGQDTLAVLCSMRGTPETIEAARVAKELGATTIGLYVEPSGLTETCEYNIQYESIAIDSSKTERVNSSFGLQIAITLLHLLENYEGYDDAMEGFEIVDTIYRDAVEYTTPLAKAWAEQNKNEQSIHVMASGPAMGSAYIFSICNLMEMVQKDSPTVNCCEFFHGPFETIDKNTSVFLLASEGRVRSADERVIKFLKRYGGEKVYVLDAKELGINRIKDSVSEYFNHILFSPILNNVYLRQLSYATKNDYMTRRYMWKVEY</sequence>
<dbReference type="GO" id="GO:0016853">
    <property type="term" value="F:isomerase activity"/>
    <property type="evidence" value="ECO:0007669"/>
    <property type="project" value="UniProtKB-KW"/>
</dbReference>
<dbReference type="CDD" id="cd05710">
    <property type="entry name" value="SIS_1"/>
    <property type="match status" value="1"/>
</dbReference>
<dbReference type="GO" id="GO:0006487">
    <property type="term" value="P:protein N-linked glycosylation"/>
    <property type="evidence" value="ECO:0007669"/>
    <property type="project" value="TreeGrafter"/>
</dbReference>
<accession>A0AA91TQK0</accession>
<dbReference type="Proteomes" id="UP000216961">
    <property type="component" value="Unassembled WGS sequence"/>
</dbReference>
<name>A0AA91TQK0_NIACI</name>
<dbReference type="GO" id="GO:0004360">
    <property type="term" value="F:glutamine-fructose-6-phosphate transaminase (isomerizing) activity"/>
    <property type="evidence" value="ECO:0007669"/>
    <property type="project" value="TreeGrafter"/>
</dbReference>
<dbReference type="InterPro" id="IPR001347">
    <property type="entry name" value="SIS_dom"/>
</dbReference>
<evidence type="ECO:0000313" key="2">
    <source>
        <dbReference type="EMBL" id="PAD82034.1"/>
    </source>
</evidence>
<dbReference type="GO" id="GO:0006047">
    <property type="term" value="P:UDP-N-acetylglucosamine metabolic process"/>
    <property type="evidence" value="ECO:0007669"/>
    <property type="project" value="TreeGrafter"/>
</dbReference>